<gene>
    <name evidence="3" type="ORF">MNOR_LOCUS10972</name>
</gene>
<reference evidence="3 4" key="1">
    <citation type="submission" date="2024-05" db="EMBL/GenBank/DDBJ databases">
        <authorList>
            <person name="Wallberg A."/>
        </authorList>
    </citation>
    <scope>NUCLEOTIDE SEQUENCE [LARGE SCALE GENOMIC DNA]</scope>
</reference>
<feature type="transmembrane region" description="Helical" evidence="2">
    <location>
        <begin position="552"/>
        <end position="573"/>
    </location>
</feature>
<protein>
    <recommendedName>
        <fullName evidence="5">Gustatory receptor</fullName>
    </recommendedName>
</protein>
<feature type="region of interest" description="Disordered" evidence="1">
    <location>
        <begin position="1"/>
        <end position="29"/>
    </location>
</feature>
<feature type="transmembrane region" description="Helical" evidence="2">
    <location>
        <begin position="469"/>
        <end position="487"/>
    </location>
</feature>
<evidence type="ECO:0000313" key="4">
    <source>
        <dbReference type="Proteomes" id="UP001497623"/>
    </source>
</evidence>
<organism evidence="3 4">
    <name type="scientific">Meganyctiphanes norvegica</name>
    <name type="common">Northern krill</name>
    <name type="synonym">Thysanopoda norvegica</name>
    <dbReference type="NCBI Taxonomy" id="48144"/>
    <lineage>
        <taxon>Eukaryota</taxon>
        <taxon>Metazoa</taxon>
        <taxon>Ecdysozoa</taxon>
        <taxon>Arthropoda</taxon>
        <taxon>Crustacea</taxon>
        <taxon>Multicrustacea</taxon>
        <taxon>Malacostraca</taxon>
        <taxon>Eumalacostraca</taxon>
        <taxon>Eucarida</taxon>
        <taxon>Euphausiacea</taxon>
        <taxon>Euphausiidae</taxon>
        <taxon>Meganyctiphanes</taxon>
    </lineage>
</organism>
<evidence type="ECO:0008006" key="5">
    <source>
        <dbReference type="Google" id="ProtNLM"/>
    </source>
</evidence>
<dbReference type="Proteomes" id="UP001497623">
    <property type="component" value="Unassembled WGS sequence"/>
</dbReference>
<evidence type="ECO:0000256" key="2">
    <source>
        <dbReference type="SAM" id="Phobius"/>
    </source>
</evidence>
<feature type="transmembrane region" description="Helical" evidence="2">
    <location>
        <begin position="219"/>
        <end position="240"/>
    </location>
</feature>
<comment type="caution">
    <text evidence="3">The sequence shown here is derived from an EMBL/GenBank/DDBJ whole genome shotgun (WGS) entry which is preliminary data.</text>
</comment>
<proteinExistence type="predicted"/>
<evidence type="ECO:0000256" key="1">
    <source>
        <dbReference type="SAM" id="MobiDB-lite"/>
    </source>
</evidence>
<feature type="transmembrane region" description="Helical" evidence="2">
    <location>
        <begin position="367"/>
        <end position="391"/>
    </location>
</feature>
<feature type="non-terminal residue" evidence="3">
    <location>
        <position position="589"/>
    </location>
</feature>
<feature type="transmembrane region" description="Helical" evidence="2">
    <location>
        <begin position="260"/>
        <end position="280"/>
    </location>
</feature>
<accession>A0AAV2QCS6</accession>
<feature type="transmembrane region" description="Helical" evidence="2">
    <location>
        <begin position="440"/>
        <end position="463"/>
    </location>
</feature>
<name>A0AAV2QCS6_MEGNR</name>
<keyword evidence="2" id="KW-1133">Transmembrane helix</keyword>
<keyword evidence="4" id="KW-1185">Reference proteome</keyword>
<dbReference type="EMBL" id="CAXKWB010005666">
    <property type="protein sequence ID" value="CAL4079378.1"/>
    <property type="molecule type" value="Genomic_DNA"/>
</dbReference>
<dbReference type="AlphaFoldDB" id="A0AAV2QCS6"/>
<keyword evidence="2" id="KW-0472">Membrane</keyword>
<feature type="transmembrane region" description="Helical" evidence="2">
    <location>
        <begin position="337"/>
        <end position="355"/>
    </location>
</feature>
<keyword evidence="2" id="KW-0812">Transmembrane</keyword>
<evidence type="ECO:0000313" key="3">
    <source>
        <dbReference type="EMBL" id="CAL4079378.1"/>
    </source>
</evidence>
<sequence>MTSEQNDFGSVHSDDDDEQNIRTRAVGNGVQINEVSRSSAGTVTSQGLYDNESLNSFASKLGEVDDGRGRSNTLYKEVDQISQTARQDSVVSAIEFNNDGRNSSIVSATGFSSDGRGGSLVSIIEDSDQFERNGNSNFQSVSLDEFDRNGNSNFRSAREYEWGVDNPAFRNNAQDTTRQVRNAEGGIMPANPKICKFFTITGLYHLSWNNDHYEVNEGWFVIAYFIWFIWPMIGFLFAYIGYKVMEYDEEGDINDFWQASLLVLGLALLPAIQTYTIRVFNKNLPSILKDISLIDTEQKFHNIKPGFHVNILKMKFGIVPRSCQFNIHSIYKKAPEITFLLAGIVFLITLILGIVDTTERHYVFQEWPFLVMITFYEFLPVLSTWFCLIFIDWQKICYKKIYKDMKKDEGKVASDGKHVQILTQYFDKVQEIFSDLSEKVFSYVLGVNALVFLISSIFCASRMMKSFEYIFYVIPLSVSMYHLFLMCDRCSNLRKKHSLILAELKHVLQSLEKVDNVNAIEKERINSLHRFREDLHDSPPQITVFGSFSMDYGMLTTLIGFIISYALIINEIFDDSINCNFPPGFNVSQ</sequence>